<name>A0A1M7HW12_9GAMM</name>
<proteinExistence type="predicted"/>
<dbReference type="RefSeq" id="WP_073266548.1">
    <property type="nucleotide sequence ID" value="NZ_FRBQ01000004.1"/>
</dbReference>
<dbReference type="Pfam" id="PF09523">
    <property type="entry name" value="DUF2390"/>
    <property type="match status" value="1"/>
</dbReference>
<dbReference type="EMBL" id="FRBQ01000004">
    <property type="protein sequence ID" value="SHM32696.1"/>
    <property type="molecule type" value="Genomic_DNA"/>
</dbReference>
<protein>
    <submittedName>
        <fullName evidence="1">TIGR02444 family protein</fullName>
    </submittedName>
</protein>
<sequence length="154" mass="17131">MSADLWTFATTLYAKPGVEAACLALQDAGADVCLVLCGLWLDQRGAAHSAEREVQLRQIAQGWQHEVIEPIRTLRRSWRAAAMGDAALATLRKRLQQLELDAEREQLQRLQAHSASWRGSAGTHLRRWLDALTPRGAITTQNASDRLHTARLAE</sequence>
<gene>
    <name evidence="1" type="ORF">SAMN05216288_3452</name>
</gene>
<keyword evidence="2" id="KW-1185">Reference proteome</keyword>
<dbReference type="Proteomes" id="UP000184305">
    <property type="component" value="Unassembled WGS sequence"/>
</dbReference>
<dbReference type="InterPro" id="IPR012659">
    <property type="entry name" value="CHP02444"/>
</dbReference>
<dbReference type="AlphaFoldDB" id="A0A1M7HW12"/>
<dbReference type="NCBIfam" id="TIGR02444">
    <property type="entry name" value="TIGR02444 family protein"/>
    <property type="match status" value="1"/>
</dbReference>
<dbReference type="STRING" id="1220495.SAMN05216288_3452"/>
<evidence type="ECO:0000313" key="2">
    <source>
        <dbReference type="Proteomes" id="UP000184305"/>
    </source>
</evidence>
<evidence type="ECO:0000313" key="1">
    <source>
        <dbReference type="EMBL" id="SHM32696.1"/>
    </source>
</evidence>
<organism evidence="1 2">
    <name type="scientific">Phytopseudomonas punonensis</name>
    <dbReference type="NCBI Taxonomy" id="1220495"/>
    <lineage>
        <taxon>Bacteria</taxon>
        <taxon>Pseudomonadati</taxon>
        <taxon>Pseudomonadota</taxon>
        <taxon>Gammaproteobacteria</taxon>
        <taxon>Pseudomonadales</taxon>
        <taxon>Pseudomonadaceae</taxon>
        <taxon>Phytopseudomonas</taxon>
    </lineage>
</organism>
<reference evidence="2" key="1">
    <citation type="submission" date="2016-11" db="EMBL/GenBank/DDBJ databases">
        <authorList>
            <person name="Varghese N."/>
            <person name="Submissions S."/>
        </authorList>
    </citation>
    <scope>NUCLEOTIDE SEQUENCE [LARGE SCALE GENOMIC DNA]</scope>
    <source>
        <strain evidence="2">CECT 8089</strain>
    </source>
</reference>
<dbReference type="OrthoDB" id="5795846at2"/>
<accession>A0A1M7HW12</accession>